<dbReference type="eggNOG" id="ENOG5032VNC">
    <property type="taxonomic scope" value="Bacteria"/>
</dbReference>
<evidence type="ECO:0008006" key="3">
    <source>
        <dbReference type="Google" id="ProtNLM"/>
    </source>
</evidence>
<dbReference type="OrthoDB" id="980465at2"/>
<accession>A0A081PJP3</accession>
<sequence length="209" mass="23502">MKPTKYILQQSVFIAGLLFLLACRHESPATQEKSAHTNATEKAAKAGQFSFYKDIEVKPGMHFEIISWGKGVDSVGGYQILMSDSTKNNFRSLAVEREGVITDVWNMDLDNDGNPELYIELLSKQNVKDLQVYEYQNNSFNKINFPPLSARAKKNYAGGDKFFIKNGDLFRTYPYIADSSDTTAVKGALKTLVYQLRGNSFSVDEIKVD</sequence>
<organism evidence="1 2">
    <name type="scientific">Pedobacter antarcticus 4BY</name>
    <dbReference type="NCBI Taxonomy" id="1358423"/>
    <lineage>
        <taxon>Bacteria</taxon>
        <taxon>Pseudomonadati</taxon>
        <taxon>Bacteroidota</taxon>
        <taxon>Sphingobacteriia</taxon>
        <taxon>Sphingobacteriales</taxon>
        <taxon>Sphingobacteriaceae</taxon>
        <taxon>Pedobacter</taxon>
    </lineage>
</organism>
<comment type="caution">
    <text evidence="1">The sequence shown here is derived from an EMBL/GenBank/DDBJ whole genome shotgun (WGS) entry which is preliminary data.</text>
</comment>
<dbReference type="PROSITE" id="PS51257">
    <property type="entry name" value="PROKAR_LIPOPROTEIN"/>
    <property type="match status" value="1"/>
</dbReference>
<evidence type="ECO:0000313" key="1">
    <source>
        <dbReference type="EMBL" id="KEQ30916.1"/>
    </source>
</evidence>
<keyword evidence="2" id="KW-1185">Reference proteome</keyword>
<name>A0A081PJP3_9SPHI</name>
<reference evidence="1 2" key="1">
    <citation type="journal article" date="1992" name="Int. J. Syst. Bacteriol.">
        <title>Sphingobacterium antarcticus sp. nov. a Psychrotrophic Bacterium from the Soils of Schirmacher Oasis, Antarctica.</title>
        <authorList>
            <person name="Shivaji S."/>
            <person name="Ray M.K."/>
            <person name="Rao N.S."/>
            <person name="Saiserr L."/>
            <person name="Jagannadham M.V."/>
            <person name="Kumar G.S."/>
            <person name="Reddy G."/>
            <person name="Bhargava P.M."/>
        </authorList>
    </citation>
    <scope>NUCLEOTIDE SEQUENCE [LARGE SCALE GENOMIC DNA]</scope>
    <source>
        <strain evidence="1 2">4BY</strain>
    </source>
</reference>
<protein>
    <recommendedName>
        <fullName evidence="3">VCBS repeat-containing protein</fullName>
    </recommendedName>
</protein>
<dbReference type="EMBL" id="JNFF01000024">
    <property type="protein sequence ID" value="KEQ30916.1"/>
    <property type="molecule type" value="Genomic_DNA"/>
</dbReference>
<dbReference type="AlphaFoldDB" id="A0A081PJP3"/>
<proteinExistence type="predicted"/>
<dbReference type="Proteomes" id="UP000028007">
    <property type="component" value="Unassembled WGS sequence"/>
</dbReference>
<gene>
    <name evidence="1" type="ORF">N180_12705</name>
</gene>
<dbReference type="RefSeq" id="WP_037438860.1">
    <property type="nucleotide sequence ID" value="NZ_JNFF01000024.1"/>
</dbReference>
<evidence type="ECO:0000313" key="2">
    <source>
        <dbReference type="Proteomes" id="UP000028007"/>
    </source>
</evidence>